<protein>
    <submittedName>
        <fullName evidence="3">Uncharacterized protein C15orf61-like isoform X1</fullName>
    </submittedName>
</protein>
<reference evidence="3" key="1">
    <citation type="submission" date="2025-08" db="UniProtKB">
        <authorList>
            <consortium name="RefSeq"/>
        </authorList>
    </citation>
    <scope>IDENTIFICATION</scope>
</reference>
<feature type="region of interest" description="Disordered" evidence="1">
    <location>
        <begin position="199"/>
        <end position="240"/>
    </location>
</feature>
<gene>
    <name evidence="3" type="primary">LOC106062589</name>
</gene>
<evidence type="ECO:0000313" key="2">
    <source>
        <dbReference type="Proteomes" id="UP001165740"/>
    </source>
</evidence>
<dbReference type="GeneID" id="106062589"/>
<name>A0A9W3AU29_BIOGL</name>
<feature type="compositionally biased region" description="Polar residues" evidence="1">
    <location>
        <begin position="218"/>
        <end position="227"/>
    </location>
</feature>
<feature type="compositionally biased region" description="Basic residues" evidence="1">
    <location>
        <begin position="229"/>
        <end position="240"/>
    </location>
</feature>
<dbReference type="AlphaFoldDB" id="A0A9W3AU29"/>
<evidence type="ECO:0000256" key="1">
    <source>
        <dbReference type="SAM" id="MobiDB-lite"/>
    </source>
</evidence>
<keyword evidence="2" id="KW-1185">Reference proteome</keyword>
<accession>A0A9W3AU29</accession>
<sequence length="240" mass="27579">MFTSCIRTLIKSFRKYDLFGNKKQHFNLKSSLKLKVRKPLASEVLTRHLSQRKLPHWTSFCVYYHDVINDQFGESHFNWQVDGKNYHILRTGCFPFIKYHCSSRPYADLEAENAFYTFLKILNLGIPTLAYGIGSWFLVKHSEEVIMPDGIVVKVYFLNKEKPDAIQIKMVFTKVKPNSSIEHSVLDCTESKDESLVEEVEESLVGQTDSSTSKHETLSVSDSSQNVSKKSKGKLKKKVS</sequence>
<proteinExistence type="predicted"/>
<dbReference type="InterPro" id="IPR029245">
    <property type="entry name" value="DUF4528"/>
</dbReference>
<dbReference type="RefSeq" id="XP_055890704.1">
    <property type="nucleotide sequence ID" value="XM_056034729.1"/>
</dbReference>
<evidence type="ECO:0000313" key="3">
    <source>
        <dbReference type="RefSeq" id="XP_055890704.1"/>
    </source>
</evidence>
<dbReference type="Proteomes" id="UP001165740">
    <property type="component" value="Chromosome 1"/>
</dbReference>
<dbReference type="PANTHER" id="PTHR34651:SF1">
    <property type="entry name" value="SIMILAR TO ENSANGP00000021391"/>
    <property type="match status" value="1"/>
</dbReference>
<dbReference type="PANTHER" id="PTHR34651">
    <property type="entry name" value="SIMILAR TO ENSANGP00000021391"/>
    <property type="match status" value="1"/>
</dbReference>
<dbReference type="OrthoDB" id="9970237at2759"/>
<organism evidence="2 3">
    <name type="scientific">Biomphalaria glabrata</name>
    <name type="common">Bloodfluke planorb</name>
    <name type="synonym">Freshwater snail</name>
    <dbReference type="NCBI Taxonomy" id="6526"/>
    <lineage>
        <taxon>Eukaryota</taxon>
        <taxon>Metazoa</taxon>
        <taxon>Spiralia</taxon>
        <taxon>Lophotrochozoa</taxon>
        <taxon>Mollusca</taxon>
        <taxon>Gastropoda</taxon>
        <taxon>Heterobranchia</taxon>
        <taxon>Euthyneura</taxon>
        <taxon>Panpulmonata</taxon>
        <taxon>Hygrophila</taxon>
        <taxon>Lymnaeoidea</taxon>
        <taxon>Planorbidae</taxon>
        <taxon>Biomphalaria</taxon>
    </lineage>
</organism>
<dbReference type="Pfam" id="PF15031">
    <property type="entry name" value="DUF4528"/>
    <property type="match status" value="1"/>
</dbReference>